<keyword evidence="2" id="KW-1185">Reference proteome</keyword>
<dbReference type="RefSeq" id="WP_248681862.1">
    <property type="nucleotide sequence ID" value="NZ_JALPRY010000004.1"/>
</dbReference>
<evidence type="ECO:0000313" key="2">
    <source>
        <dbReference type="Proteomes" id="UP001202827"/>
    </source>
</evidence>
<name>A0ABT0IMF1_9HYPH</name>
<dbReference type="Proteomes" id="UP001202827">
    <property type="component" value="Unassembled WGS sequence"/>
</dbReference>
<organism evidence="1 2">
    <name type="scientific">Neorhizobium turbinariae</name>
    <dbReference type="NCBI Taxonomy" id="2937795"/>
    <lineage>
        <taxon>Bacteria</taxon>
        <taxon>Pseudomonadati</taxon>
        <taxon>Pseudomonadota</taxon>
        <taxon>Alphaproteobacteria</taxon>
        <taxon>Hyphomicrobiales</taxon>
        <taxon>Rhizobiaceae</taxon>
        <taxon>Rhizobium/Agrobacterium group</taxon>
        <taxon>Neorhizobium</taxon>
    </lineage>
</organism>
<reference evidence="1 2" key="1">
    <citation type="submission" date="2022-04" db="EMBL/GenBank/DDBJ databases">
        <title>Rhizobium coralii sp. nov., isolated from coral Turbinaria peltata.</title>
        <authorList>
            <person name="Sun H."/>
        </authorList>
    </citation>
    <scope>NUCLEOTIDE SEQUENCE [LARGE SCALE GENOMIC DNA]</scope>
    <source>
        <strain evidence="1 2">NTR19</strain>
    </source>
</reference>
<comment type="caution">
    <text evidence="1">The sequence shown here is derived from an EMBL/GenBank/DDBJ whole genome shotgun (WGS) entry which is preliminary data.</text>
</comment>
<protein>
    <submittedName>
        <fullName evidence="1">Uncharacterized protein</fullName>
    </submittedName>
</protein>
<proteinExistence type="predicted"/>
<gene>
    <name evidence="1" type="ORF">M0654_03540</name>
</gene>
<evidence type="ECO:0000313" key="1">
    <source>
        <dbReference type="EMBL" id="MCK8779052.1"/>
    </source>
</evidence>
<sequence>MAKSETDRINRWEHELMALTVNSTSMIKEAITLHRLMVEDENKLYHADGKPKARKATRDDAAVREIKAFRILLRLPCLTAEEAQMKLAYFHEAADPNGWSNLDKLWWPAHLDEDEKGGGTMEPLLLRSLYVNGGLPHAK</sequence>
<accession>A0ABT0IMF1</accession>
<dbReference type="EMBL" id="JALPRY010000004">
    <property type="protein sequence ID" value="MCK8779052.1"/>
    <property type="molecule type" value="Genomic_DNA"/>
</dbReference>